<dbReference type="InterPro" id="IPR036465">
    <property type="entry name" value="vWFA_dom_sf"/>
</dbReference>
<dbReference type="SUPFAM" id="SSF53300">
    <property type="entry name" value="vWA-like"/>
    <property type="match status" value="1"/>
</dbReference>
<comment type="caution">
    <text evidence="1">The sequence shown here is derived from an EMBL/GenBank/DDBJ whole genome shotgun (WGS) entry which is preliminary data.</text>
</comment>
<name>E6QLH6_9ZZZZ</name>
<dbReference type="Gene3D" id="3.40.50.410">
    <property type="entry name" value="von Willebrand factor, type A domain"/>
    <property type="match status" value="1"/>
</dbReference>
<evidence type="ECO:0000313" key="1">
    <source>
        <dbReference type="EMBL" id="CBI08096.1"/>
    </source>
</evidence>
<gene>
    <name evidence="1" type="ORF">CARN6_1527</name>
</gene>
<dbReference type="NCBIfam" id="TIGR03436">
    <property type="entry name" value="acidobact_VWFA"/>
    <property type="match status" value="1"/>
</dbReference>
<accession>E6QLH6</accession>
<organism evidence="1">
    <name type="scientific">mine drainage metagenome</name>
    <dbReference type="NCBI Taxonomy" id="410659"/>
    <lineage>
        <taxon>unclassified sequences</taxon>
        <taxon>metagenomes</taxon>
        <taxon>ecological metagenomes</taxon>
    </lineage>
</organism>
<dbReference type="InterPro" id="IPR017802">
    <property type="entry name" value="VWFA-rel_acidobac-type"/>
</dbReference>
<proteinExistence type="predicted"/>
<reference evidence="1" key="1">
    <citation type="submission" date="2009-10" db="EMBL/GenBank/DDBJ databases">
        <title>Diversity of trophic interactions inside an arsenic-rich microbial ecosystem.</title>
        <authorList>
            <person name="Bertin P.N."/>
            <person name="Heinrich-Salmeron A."/>
            <person name="Pelletier E."/>
            <person name="Goulhen-Chollet F."/>
            <person name="Arsene-Ploetze F."/>
            <person name="Gallien S."/>
            <person name="Calteau A."/>
            <person name="Vallenet D."/>
            <person name="Casiot C."/>
            <person name="Chane-Woon-Ming B."/>
            <person name="Giloteaux L."/>
            <person name="Barakat M."/>
            <person name="Bonnefoy V."/>
            <person name="Bruneel O."/>
            <person name="Chandler M."/>
            <person name="Cleiss J."/>
            <person name="Duran R."/>
            <person name="Elbaz-Poulichet F."/>
            <person name="Fonknechten N."/>
            <person name="Lauga B."/>
            <person name="Mornico D."/>
            <person name="Ortet P."/>
            <person name="Schaeffer C."/>
            <person name="Siguier P."/>
            <person name="Alexander Thil Smith A."/>
            <person name="Van Dorsselaer A."/>
            <person name="Weissenbach J."/>
            <person name="Medigue C."/>
            <person name="Le Paslier D."/>
        </authorList>
    </citation>
    <scope>NUCLEOTIDE SEQUENCE</scope>
</reference>
<dbReference type="AlphaFoldDB" id="E6QLH6"/>
<dbReference type="EMBL" id="CABQ01000183">
    <property type="protein sequence ID" value="CBI08096.1"/>
    <property type="molecule type" value="Genomic_DNA"/>
</dbReference>
<protein>
    <recommendedName>
        <fullName evidence="2">VWA domain-containing protein</fullName>
    </recommendedName>
</protein>
<sequence>MIHINAATQRPTIQRLVAAFCCLGLCALPLLSQEKPADSNLTLHVEADTVLINVVVRDAHTGSLVTGLKASDFTILEDGRQQRIASFDYESVDMAQPLHQTTISGLASVMRNASGTAAAPPEDLRNHRLIVFFFDLTSMQPEDVDRAVEAAKDFLRHKMQPADLVSLVSLDTSLTVDQDFTSDRDLLIAKVGSYNDTTGNAFAQGANVDTNQVEDASGYTPDETEYNDINTDRELFAIRSIAHSLERVNQRKSMLYFSGGLQRDGIENQASLRAAINAAVRANLAVYSVDTRGLQAISPLGDASTGSLRGTGSFSGAALQNNFNSNFDTQETLTTLAADTGGKAFLDSNDFAPAFAQVQRDTSAYYVIGFHSSNPRRDGRYRHLTVRVNRPGVRLDYRRGYYAPADFAHSGREDRERQLDEQLASDLPATDVALYLDAYSFHASANRYFVSVSLIVPGSQIPFVKGGDREKATLDVVGEVLDAAKHPVGQVRETVKLTLDAASQPARKNIQYSTSFTLPSGDFTLKFVVRENQSGRMGSFETPIHLPHLANKDKNPLKLSSVVIAARREPAKAEKAGKTSTADQADPLVHDGERYIPNITHVFTTAQHLYVLCEVFDPAREKPLETTQKADKHAIRLITSLELIRGATKVYETPPIIATALNTPQRNAAAILLDIPLDALDPGEYIAQLNVVDDAAGSFAFPRFAVLVHSPQPTTAPTAGSQ</sequence>
<evidence type="ECO:0008006" key="2">
    <source>
        <dbReference type="Google" id="ProtNLM"/>
    </source>
</evidence>